<dbReference type="InterPro" id="IPR018060">
    <property type="entry name" value="HTH_AraC"/>
</dbReference>
<sequence>MLESSPCMLNRTDMADDPISEILRLAEFESVMSGGFTVGGDWAVRFPPPDKLKFFAVARGRVVMRIDGEPRDIVMGEGDVILVSAGRSFVLASDPDLPARFASEFAWHGPERLVAFNDGTDTLQIGGHVRVHPAYEAMLLAALPPWIHIAGNTPEATTMRWLIDQMVKESQQALPGAGIAQAQLAHLLFVQVLRAHMATGDVLPPGWLRAVADPRLAPVLRQVHAAPGRDWRLDEMARLAAMSRTVFAGHFRKVAGTAPLTYVTEWRMRLACQALHRGSVPVATLARDLGYGSESAFSHAFKRVVGVSPARYAPAA</sequence>
<dbReference type="PROSITE" id="PS01124">
    <property type="entry name" value="HTH_ARAC_FAMILY_2"/>
    <property type="match status" value="1"/>
</dbReference>
<comment type="caution">
    <text evidence="5">The sequence shown here is derived from an EMBL/GenBank/DDBJ whole genome shotgun (WGS) entry which is preliminary data.</text>
</comment>
<keyword evidence="3" id="KW-0804">Transcription</keyword>
<proteinExistence type="predicted"/>
<dbReference type="PANTHER" id="PTHR46796:SF7">
    <property type="entry name" value="ARAC FAMILY TRANSCRIPTIONAL REGULATOR"/>
    <property type="match status" value="1"/>
</dbReference>
<feature type="domain" description="HTH araC/xylS-type" evidence="4">
    <location>
        <begin position="217"/>
        <end position="315"/>
    </location>
</feature>
<keyword evidence="1" id="KW-0805">Transcription regulation</keyword>
<dbReference type="Gene3D" id="1.10.10.60">
    <property type="entry name" value="Homeodomain-like"/>
    <property type="match status" value="1"/>
</dbReference>
<evidence type="ECO:0000313" key="5">
    <source>
        <dbReference type="EMBL" id="KJV36449.1"/>
    </source>
</evidence>
<evidence type="ECO:0000256" key="2">
    <source>
        <dbReference type="ARBA" id="ARBA00023125"/>
    </source>
</evidence>
<evidence type="ECO:0000256" key="1">
    <source>
        <dbReference type="ARBA" id="ARBA00023015"/>
    </source>
</evidence>
<name>A0A0F3L259_9GAMM</name>
<dbReference type="PRINTS" id="PR00032">
    <property type="entry name" value="HTHARAC"/>
</dbReference>
<dbReference type="InterPro" id="IPR050204">
    <property type="entry name" value="AraC_XylS_family_regulators"/>
</dbReference>
<dbReference type="SMART" id="SM00342">
    <property type="entry name" value="HTH_ARAC"/>
    <property type="match status" value="1"/>
</dbReference>
<dbReference type="GO" id="GO:0003700">
    <property type="term" value="F:DNA-binding transcription factor activity"/>
    <property type="evidence" value="ECO:0007669"/>
    <property type="project" value="InterPro"/>
</dbReference>
<evidence type="ECO:0000313" key="6">
    <source>
        <dbReference type="Proteomes" id="UP000033651"/>
    </source>
</evidence>
<dbReference type="PANTHER" id="PTHR46796">
    <property type="entry name" value="HTH-TYPE TRANSCRIPTIONAL ACTIVATOR RHAS-RELATED"/>
    <property type="match status" value="1"/>
</dbReference>
<dbReference type="InterPro" id="IPR020449">
    <property type="entry name" value="Tscrpt_reg_AraC-type_HTH"/>
</dbReference>
<gene>
    <name evidence="5" type="ORF">VI08_04830</name>
</gene>
<dbReference type="SUPFAM" id="SSF51182">
    <property type="entry name" value="RmlC-like cupins"/>
    <property type="match status" value="1"/>
</dbReference>
<organism evidence="5 6">
    <name type="scientific">Luteibacter yeojuensis</name>
    <dbReference type="NCBI Taxonomy" id="345309"/>
    <lineage>
        <taxon>Bacteria</taxon>
        <taxon>Pseudomonadati</taxon>
        <taxon>Pseudomonadota</taxon>
        <taxon>Gammaproteobacteria</taxon>
        <taxon>Lysobacterales</taxon>
        <taxon>Rhodanobacteraceae</taxon>
        <taxon>Luteibacter</taxon>
    </lineage>
</organism>
<dbReference type="InterPro" id="IPR032783">
    <property type="entry name" value="AraC_lig"/>
</dbReference>
<dbReference type="Pfam" id="PF12833">
    <property type="entry name" value="HTH_18"/>
    <property type="match status" value="1"/>
</dbReference>
<dbReference type="InterPro" id="IPR011051">
    <property type="entry name" value="RmlC_Cupin_sf"/>
</dbReference>
<evidence type="ECO:0000259" key="4">
    <source>
        <dbReference type="PROSITE" id="PS01124"/>
    </source>
</evidence>
<dbReference type="Proteomes" id="UP000033651">
    <property type="component" value="Unassembled WGS sequence"/>
</dbReference>
<accession>A0A0F3L259</accession>
<protein>
    <submittedName>
        <fullName evidence="5">AraC family transcriptional regulator</fullName>
    </submittedName>
</protein>
<dbReference type="Pfam" id="PF12852">
    <property type="entry name" value="Cupin_6"/>
    <property type="match status" value="1"/>
</dbReference>
<dbReference type="GO" id="GO:0043565">
    <property type="term" value="F:sequence-specific DNA binding"/>
    <property type="evidence" value="ECO:0007669"/>
    <property type="project" value="InterPro"/>
</dbReference>
<dbReference type="EMBL" id="JZRB01000008">
    <property type="protein sequence ID" value="KJV36449.1"/>
    <property type="molecule type" value="Genomic_DNA"/>
</dbReference>
<dbReference type="SUPFAM" id="SSF46689">
    <property type="entry name" value="Homeodomain-like"/>
    <property type="match status" value="2"/>
</dbReference>
<keyword evidence="2" id="KW-0238">DNA-binding</keyword>
<evidence type="ECO:0000256" key="3">
    <source>
        <dbReference type="ARBA" id="ARBA00023163"/>
    </source>
</evidence>
<dbReference type="PATRIC" id="fig|345309.4.peg.4045"/>
<dbReference type="AlphaFoldDB" id="A0A0F3L259"/>
<dbReference type="PROSITE" id="PS00041">
    <property type="entry name" value="HTH_ARAC_FAMILY_1"/>
    <property type="match status" value="1"/>
</dbReference>
<dbReference type="InterPro" id="IPR018062">
    <property type="entry name" value="HTH_AraC-typ_CS"/>
</dbReference>
<dbReference type="InterPro" id="IPR009057">
    <property type="entry name" value="Homeodomain-like_sf"/>
</dbReference>
<keyword evidence="6" id="KW-1185">Reference proteome</keyword>
<reference evidence="5 6" key="1">
    <citation type="submission" date="2015-03" db="EMBL/GenBank/DDBJ databases">
        <title>Draft genome sequence of Luteibacter yeojuensis strain SU11.</title>
        <authorList>
            <person name="Sulaiman J."/>
            <person name="Priya K."/>
            <person name="Chan K.-G."/>
        </authorList>
    </citation>
    <scope>NUCLEOTIDE SEQUENCE [LARGE SCALE GENOMIC DNA]</scope>
    <source>
        <strain evidence="5 6">SU11</strain>
    </source>
</reference>